<keyword evidence="5 7" id="KW-0539">Nucleus</keyword>
<protein>
    <recommendedName>
        <fullName evidence="14">Transcription elongation factor</fullName>
    </recommendedName>
</protein>
<dbReference type="InParanoid" id="B8C9G9"/>
<evidence type="ECO:0000313" key="12">
    <source>
        <dbReference type="EMBL" id="EED90043.1"/>
    </source>
</evidence>
<name>B8C9G9_THAPS</name>
<dbReference type="PROSITE" id="PS51321">
    <property type="entry name" value="TFIIS_CENTRAL"/>
    <property type="match status" value="1"/>
</dbReference>
<dbReference type="Gene3D" id="1.20.930.10">
    <property type="entry name" value="Conserved domain common to transcription factors TFIIS, elongin A, CRSP70"/>
    <property type="match status" value="1"/>
</dbReference>
<dbReference type="InterPro" id="IPR001222">
    <property type="entry name" value="Znf_TFIIS"/>
</dbReference>
<dbReference type="Gene3D" id="1.10.472.30">
    <property type="entry name" value="Transcription elongation factor S-II, central domain"/>
    <property type="match status" value="1"/>
</dbReference>
<keyword evidence="3 6" id="KW-0863">Zinc-finger</keyword>
<evidence type="ECO:0000256" key="2">
    <source>
        <dbReference type="ARBA" id="ARBA00022723"/>
    </source>
</evidence>
<dbReference type="Pfam" id="PF07500">
    <property type="entry name" value="TFIIS_M"/>
    <property type="match status" value="1"/>
</dbReference>
<dbReference type="SMART" id="SM00440">
    <property type="entry name" value="ZnF_C2C2"/>
    <property type="match status" value="1"/>
</dbReference>
<evidence type="ECO:0000259" key="10">
    <source>
        <dbReference type="PROSITE" id="PS51319"/>
    </source>
</evidence>
<dbReference type="GO" id="GO:0005634">
    <property type="term" value="C:nucleus"/>
    <property type="evidence" value="ECO:0000318"/>
    <property type="project" value="GO_Central"/>
</dbReference>
<evidence type="ECO:0000256" key="6">
    <source>
        <dbReference type="PROSITE-ProRule" id="PRU00472"/>
    </source>
</evidence>
<dbReference type="SUPFAM" id="SSF46942">
    <property type="entry name" value="Elongation factor TFIIS domain 2"/>
    <property type="match status" value="1"/>
</dbReference>
<dbReference type="Pfam" id="PF01096">
    <property type="entry name" value="Zn_ribbon_TFIIS"/>
    <property type="match status" value="1"/>
</dbReference>
<keyword evidence="4" id="KW-0862">Zinc</keyword>
<keyword evidence="2" id="KW-0479">Metal-binding</keyword>
<dbReference type="PANTHER" id="PTHR11477">
    <property type="entry name" value="TRANSCRIPTION FACTOR S-II ZINC FINGER DOMAIN-CONTAINING PROTEIN"/>
    <property type="match status" value="1"/>
</dbReference>
<dbReference type="SUPFAM" id="SSF57783">
    <property type="entry name" value="Zinc beta-ribbon"/>
    <property type="match status" value="1"/>
</dbReference>
<evidence type="ECO:0000256" key="3">
    <source>
        <dbReference type="ARBA" id="ARBA00022771"/>
    </source>
</evidence>
<dbReference type="SUPFAM" id="SSF47676">
    <property type="entry name" value="Conserved domain common to transcription factors TFIIS, elongin A, CRSP70"/>
    <property type="match status" value="1"/>
</dbReference>
<dbReference type="EMBL" id="CM000646">
    <property type="protein sequence ID" value="EED90043.1"/>
    <property type="molecule type" value="Genomic_DNA"/>
</dbReference>
<dbReference type="InterPro" id="IPR003617">
    <property type="entry name" value="TFIIS/CRSP70_N_sub"/>
</dbReference>
<evidence type="ECO:0000256" key="8">
    <source>
        <dbReference type="SAM" id="MobiDB-lite"/>
    </source>
</evidence>
<reference evidence="12 13" key="1">
    <citation type="journal article" date="2004" name="Science">
        <title>The genome of the diatom Thalassiosira pseudonana: ecology, evolution, and metabolism.</title>
        <authorList>
            <person name="Armbrust E.V."/>
            <person name="Berges J.A."/>
            <person name="Bowler C."/>
            <person name="Green B.R."/>
            <person name="Martinez D."/>
            <person name="Putnam N.H."/>
            <person name="Zhou S."/>
            <person name="Allen A.E."/>
            <person name="Apt K.E."/>
            <person name="Bechner M."/>
            <person name="Brzezinski M.A."/>
            <person name="Chaal B.K."/>
            <person name="Chiovitti A."/>
            <person name="Davis A.K."/>
            <person name="Demarest M.S."/>
            <person name="Detter J.C."/>
            <person name="Glavina T."/>
            <person name="Goodstein D."/>
            <person name="Hadi M.Z."/>
            <person name="Hellsten U."/>
            <person name="Hildebrand M."/>
            <person name="Jenkins B.D."/>
            <person name="Jurka J."/>
            <person name="Kapitonov V.V."/>
            <person name="Kroger N."/>
            <person name="Lau W.W."/>
            <person name="Lane T.W."/>
            <person name="Larimer F.W."/>
            <person name="Lippmeier J.C."/>
            <person name="Lucas S."/>
            <person name="Medina M."/>
            <person name="Montsant A."/>
            <person name="Obornik M."/>
            <person name="Parker M.S."/>
            <person name="Palenik B."/>
            <person name="Pazour G.J."/>
            <person name="Richardson P.M."/>
            <person name="Rynearson T.A."/>
            <person name="Saito M.A."/>
            <person name="Schwartz D.C."/>
            <person name="Thamatrakoln K."/>
            <person name="Valentin K."/>
            <person name="Vardi A."/>
            <person name="Wilkerson F.P."/>
            <person name="Rokhsar D.S."/>
        </authorList>
    </citation>
    <scope>NUCLEOTIDE SEQUENCE [LARGE SCALE GENOMIC DNA]</scope>
    <source>
        <strain evidence="12 13">CCMP1335</strain>
    </source>
</reference>
<feature type="domain" description="TFIIS-type" evidence="9">
    <location>
        <begin position="353"/>
        <end position="393"/>
    </location>
</feature>
<feature type="domain" description="TFIIS N-terminal" evidence="10">
    <location>
        <begin position="90"/>
        <end position="163"/>
    </location>
</feature>
<dbReference type="GO" id="GO:0008270">
    <property type="term" value="F:zinc ion binding"/>
    <property type="evidence" value="ECO:0007669"/>
    <property type="project" value="UniProtKB-KW"/>
</dbReference>
<dbReference type="InterPro" id="IPR036575">
    <property type="entry name" value="TFIIS_cen_dom_sf"/>
</dbReference>
<reference evidence="12 13" key="2">
    <citation type="journal article" date="2008" name="Nature">
        <title>The Phaeodactylum genome reveals the evolutionary history of diatom genomes.</title>
        <authorList>
            <person name="Bowler C."/>
            <person name="Allen A.E."/>
            <person name="Badger J.H."/>
            <person name="Grimwood J."/>
            <person name="Jabbari K."/>
            <person name="Kuo A."/>
            <person name="Maheswari U."/>
            <person name="Martens C."/>
            <person name="Maumus F."/>
            <person name="Otillar R.P."/>
            <person name="Rayko E."/>
            <person name="Salamov A."/>
            <person name="Vandepoele K."/>
            <person name="Beszteri B."/>
            <person name="Gruber A."/>
            <person name="Heijde M."/>
            <person name="Katinka M."/>
            <person name="Mock T."/>
            <person name="Valentin K."/>
            <person name="Verret F."/>
            <person name="Berges J.A."/>
            <person name="Brownlee C."/>
            <person name="Cadoret J.P."/>
            <person name="Chiovitti A."/>
            <person name="Choi C.J."/>
            <person name="Coesel S."/>
            <person name="De Martino A."/>
            <person name="Detter J.C."/>
            <person name="Durkin C."/>
            <person name="Falciatore A."/>
            <person name="Fournet J."/>
            <person name="Haruta M."/>
            <person name="Huysman M.J."/>
            <person name="Jenkins B.D."/>
            <person name="Jiroutova K."/>
            <person name="Jorgensen R.E."/>
            <person name="Joubert Y."/>
            <person name="Kaplan A."/>
            <person name="Kroger N."/>
            <person name="Kroth P.G."/>
            <person name="La Roche J."/>
            <person name="Lindquist E."/>
            <person name="Lommer M."/>
            <person name="Martin-Jezequel V."/>
            <person name="Lopez P.J."/>
            <person name="Lucas S."/>
            <person name="Mangogna M."/>
            <person name="McGinnis K."/>
            <person name="Medlin L.K."/>
            <person name="Montsant A."/>
            <person name="Oudot-Le Secq M.P."/>
            <person name="Napoli C."/>
            <person name="Obornik M."/>
            <person name="Parker M.S."/>
            <person name="Petit J.L."/>
            <person name="Porcel B.M."/>
            <person name="Poulsen N."/>
            <person name="Robison M."/>
            <person name="Rychlewski L."/>
            <person name="Rynearson T.A."/>
            <person name="Schmutz J."/>
            <person name="Shapiro H."/>
            <person name="Siaut M."/>
            <person name="Stanley M."/>
            <person name="Sussman M.R."/>
            <person name="Taylor A.R."/>
            <person name="Vardi A."/>
            <person name="von Dassow P."/>
            <person name="Vyverman W."/>
            <person name="Willis A."/>
            <person name="Wyrwicz L.S."/>
            <person name="Rokhsar D.S."/>
            <person name="Weissenbach J."/>
            <person name="Armbrust E.V."/>
            <person name="Green B.R."/>
            <person name="Van de Peer Y."/>
            <person name="Grigoriev I.V."/>
        </authorList>
    </citation>
    <scope>NUCLEOTIDE SEQUENCE [LARGE SCALE GENOMIC DNA]</scope>
    <source>
        <strain evidence="12 13">CCMP1335</strain>
    </source>
</reference>
<dbReference type="KEGG" id="tps:THAPSDRAFT_8433"/>
<dbReference type="SMART" id="SM00510">
    <property type="entry name" value="TFS2M"/>
    <property type="match status" value="1"/>
</dbReference>
<dbReference type="STRING" id="35128.B8C9G9"/>
<dbReference type="OMA" id="RFVVMTH"/>
<feature type="domain" description="TFIIS central" evidence="11">
    <location>
        <begin position="214"/>
        <end position="335"/>
    </location>
</feature>
<evidence type="ECO:0000256" key="1">
    <source>
        <dbReference type="ARBA" id="ARBA00004123"/>
    </source>
</evidence>
<dbReference type="SMART" id="SM00509">
    <property type="entry name" value="TFS2N"/>
    <property type="match status" value="1"/>
</dbReference>
<evidence type="ECO:0008006" key="14">
    <source>
        <dbReference type="Google" id="ProtNLM"/>
    </source>
</evidence>
<dbReference type="InterPro" id="IPR003618">
    <property type="entry name" value="TFIIS_cen_dom"/>
</dbReference>
<dbReference type="GO" id="GO:0003676">
    <property type="term" value="F:nucleic acid binding"/>
    <property type="evidence" value="ECO:0007669"/>
    <property type="project" value="InterPro"/>
</dbReference>
<sequence length="394" mass="43341">MMEKKTNARLVTIAVDVSVEGGATTGDAVDYAVFGEEPSWPVMPVMSATFFDIVIRVVRAPEEGGSGSPHRPSTSTPIMSSVKAVRQLKEDLLKLQARPDGDGNSEKILDILQRLDKEKIDLAILTETLIGASVSKLKAHSDTNISISARGLVKKWKNIAKGKPADASKSTASTNNTSSTITDVSPSPNKLKRLDSAGSSDINPETEWQGLPQLRINICKKLHTIFRMSQSDLSKELNESAVKQLCLSRAGEVEAAVDTWSRGVKQTYNEKVRTLVFNLKKNGPLRDRVILGQVTPERLVKMTSEELQTDEKAKAIEDTVKSLQESRRLDWDQANEDKINDMCGIKGDLKNASLFTCGRCKSTKTTSTQKQTRSADEPMTVFVLCLNCGKRWKC</sequence>
<evidence type="ECO:0000259" key="9">
    <source>
        <dbReference type="PROSITE" id="PS51133"/>
    </source>
</evidence>
<dbReference type="CDD" id="cd13749">
    <property type="entry name" value="Zn-ribbon_TFIIS"/>
    <property type="match status" value="1"/>
</dbReference>
<evidence type="ECO:0000256" key="4">
    <source>
        <dbReference type="ARBA" id="ARBA00022833"/>
    </source>
</evidence>
<dbReference type="GeneID" id="7445900"/>
<dbReference type="Pfam" id="PF08711">
    <property type="entry name" value="Med26"/>
    <property type="match status" value="1"/>
</dbReference>
<proteinExistence type="predicted"/>
<evidence type="ECO:0000256" key="5">
    <source>
        <dbReference type="ARBA" id="ARBA00023242"/>
    </source>
</evidence>
<accession>B8C9G9</accession>
<feature type="region of interest" description="Disordered" evidence="8">
    <location>
        <begin position="163"/>
        <end position="206"/>
    </location>
</feature>
<keyword evidence="13" id="KW-1185">Reference proteome</keyword>
<dbReference type="InterPro" id="IPR035441">
    <property type="entry name" value="TFIIS/LEDGF_dom_sf"/>
</dbReference>
<evidence type="ECO:0000259" key="11">
    <source>
        <dbReference type="PROSITE" id="PS51321"/>
    </source>
</evidence>
<dbReference type="Gene3D" id="2.20.25.10">
    <property type="match status" value="1"/>
</dbReference>
<dbReference type="eggNOG" id="KOG1105">
    <property type="taxonomic scope" value="Eukaryota"/>
</dbReference>
<dbReference type="PANTHER" id="PTHR11477:SF0">
    <property type="entry name" value="IP08861P-RELATED"/>
    <property type="match status" value="1"/>
</dbReference>
<gene>
    <name evidence="12" type="ORF">THAPSDRAFT_8433</name>
</gene>
<dbReference type="GO" id="GO:0006357">
    <property type="term" value="P:regulation of transcription by RNA polymerase II"/>
    <property type="evidence" value="ECO:0000318"/>
    <property type="project" value="GO_Central"/>
</dbReference>
<feature type="compositionally biased region" description="Low complexity" evidence="8">
    <location>
        <begin position="167"/>
        <end position="182"/>
    </location>
</feature>
<dbReference type="Proteomes" id="UP000001449">
    <property type="component" value="Chromosome 10"/>
</dbReference>
<dbReference type="GO" id="GO:0006351">
    <property type="term" value="P:DNA-templated transcription"/>
    <property type="evidence" value="ECO:0007669"/>
    <property type="project" value="InterPro"/>
</dbReference>
<dbReference type="RefSeq" id="XP_002292847.1">
    <property type="nucleotide sequence ID" value="XM_002292811.1"/>
</dbReference>
<dbReference type="PROSITE" id="PS51319">
    <property type="entry name" value="TFIIS_N"/>
    <property type="match status" value="1"/>
</dbReference>
<dbReference type="HOGENOM" id="CLU_037637_1_0_1"/>
<organism evidence="12 13">
    <name type="scientific">Thalassiosira pseudonana</name>
    <name type="common">Marine diatom</name>
    <name type="synonym">Cyclotella nana</name>
    <dbReference type="NCBI Taxonomy" id="35128"/>
    <lineage>
        <taxon>Eukaryota</taxon>
        <taxon>Sar</taxon>
        <taxon>Stramenopiles</taxon>
        <taxon>Ochrophyta</taxon>
        <taxon>Bacillariophyta</taxon>
        <taxon>Coscinodiscophyceae</taxon>
        <taxon>Thalassiosirophycidae</taxon>
        <taxon>Thalassiosirales</taxon>
        <taxon>Thalassiosiraceae</taxon>
        <taxon>Thalassiosira</taxon>
    </lineage>
</organism>
<dbReference type="PROSITE" id="PS51133">
    <property type="entry name" value="ZF_TFIIS_2"/>
    <property type="match status" value="1"/>
</dbReference>
<dbReference type="AlphaFoldDB" id="B8C9G9"/>
<evidence type="ECO:0000313" key="13">
    <source>
        <dbReference type="Proteomes" id="UP000001449"/>
    </source>
</evidence>
<dbReference type="InterPro" id="IPR017923">
    <property type="entry name" value="TFIIS_N"/>
</dbReference>
<dbReference type="PaxDb" id="35128-Thaps8433"/>
<evidence type="ECO:0000256" key="7">
    <source>
        <dbReference type="PROSITE-ProRule" id="PRU00649"/>
    </source>
</evidence>
<comment type="subcellular location">
    <subcellularLocation>
        <location evidence="1 7">Nucleus</location>
    </subcellularLocation>
</comment>